<evidence type="ECO:0000313" key="4">
    <source>
        <dbReference type="Proteomes" id="UP000000483"/>
    </source>
</evidence>
<reference evidence="3 4" key="1">
    <citation type="journal article" date="2011" name="Stand. Genomic Sci.">
        <title>Complete genome sequence of the acetate-degrading sulfate reducer Desulfobacca acetoxidans type strain (ASRB2).</title>
        <authorList>
            <person name="Goker M."/>
            <person name="Teshima H."/>
            <person name="Lapidus A."/>
            <person name="Nolan M."/>
            <person name="Lucas S."/>
            <person name="Hammon N."/>
            <person name="Deshpande S."/>
            <person name="Cheng J.F."/>
            <person name="Tapia R."/>
            <person name="Han C."/>
            <person name="Goodwin L."/>
            <person name="Pitluck S."/>
            <person name="Huntemann M."/>
            <person name="Liolios K."/>
            <person name="Ivanova N."/>
            <person name="Pagani I."/>
            <person name="Mavromatis K."/>
            <person name="Ovchinikova G."/>
            <person name="Pati A."/>
            <person name="Chen A."/>
            <person name="Palaniappan K."/>
            <person name="Land M."/>
            <person name="Hauser L."/>
            <person name="Brambilla E.M."/>
            <person name="Rohde M."/>
            <person name="Spring S."/>
            <person name="Detter J.C."/>
            <person name="Woyke T."/>
            <person name="Bristow J."/>
            <person name="Eisen J.A."/>
            <person name="Markowitz V."/>
            <person name="Hugenholtz P."/>
            <person name="Kyrpides N.C."/>
            <person name="Klenk H.P."/>
        </authorList>
    </citation>
    <scope>NUCLEOTIDE SEQUENCE [LARGE SCALE GENOMIC DNA]</scope>
    <source>
        <strain evidence="4">ATCC 700848 / DSM 11109 / ASRB2</strain>
    </source>
</reference>
<reference evidence="4" key="2">
    <citation type="submission" date="2011-03" db="EMBL/GenBank/DDBJ databases">
        <title>The complete genome of Desulfobacca acetoxidans DSM 11109.</title>
        <authorList>
            <consortium name="US DOE Joint Genome Institute (JGI-PGF)"/>
            <person name="Lucas S."/>
            <person name="Copeland A."/>
            <person name="Lapidus A."/>
            <person name="Bruce D."/>
            <person name="Goodwin L."/>
            <person name="Pitluck S."/>
            <person name="Peters L."/>
            <person name="Kyrpides N."/>
            <person name="Mavromatis K."/>
            <person name="Ivanova N."/>
            <person name="Ovchinnikova G."/>
            <person name="Teshima H."/>
            <person name="Detter J.C."/>
            <person name="Han C."/>
            <person name="Land M."/>
            <person name="Hauser L."/>
            <person name="Markowitz V."/>
            <person name="Cheng J.-F."/>
            <person name="Hugenholtz P."/>
            <person name="Woyke T."/>
            <person name="Wu D."/>
            <person name="Spring S."/>
            <person name="Schueler E."/>
            <person name="Brambilla E."/>
            <person name="Klenk H.-P."/>
            <person name="Eisen J.A."/>
        </authorList>
    </citation>
    <scope>NUCLEOTIDE SEQUENCE [LARGE SCALE GENOMIC DNA]</scope>
    <source>
        <strain evidence="4">ATCC 700848 / DSM 11109 / ASRB2</strain>
    </source>
</reference>
<dbReference type="AlphaFoldDB" id="F2NJH3"/>
<accession>F2NJH3</accession>
<feature type="transmembrane region" description="Helical" evidence="2">
    <location>
        <begin position="101"/>
        <end position="120"/>
    </location>
</feature>
<evidence type="ECO:0000313" key="3">
    <source>
        <dbReference type="EMBL" id="AEB09485.1"/>
    </source>
</evidence>
<proteinExistence type="predicted"/>
<dbReference type="Gene3D" id="1.20.5.340">
    <property type="match status" value="1"/>
</dbReference>
<evidence type="ECO:0000256" key="2">
    <source>
        <dbReference type="SAM" id="Phobius"/>
    </source>
</evidence>
<name>F2NJH3_DESAR</name>
<dbReference type="Proteomes" id="UP000000483">
    <property type="component" value="Chromosome"/>
</dbReference>
<feature type="coiled-coil region" evidence="1">
    <location>
        <begin position="43"/>
        <end position="70"/>
    </location>
</feature>
<dbReference type="HOGENOM" id="CLU_127685_1_1_7"/>
<dbReference type="RefSeq" id="WP_013706595.1">
    <property type="nucleotide sequence ID" value="NC_015388.1"/>
</dbReference>
<sequence>MRTLAFDTLEFAKKLKTANFTQDQAEALAEAVAGIVEERLATKQDLKELEIRLETRIKELETGLRQYMKELETGLRHDMKALDTGLHRDMQEMEMRLRHDLTLRLGGMLTGGVALVAVLVKLL</sequence>
<dbReference type="STRING" id="880072.Desac_1636"/>
<protein>
    <recommendedName>
        <fullName evidence="5">DUF1640 domain-containing protein</fullName>
    </recommendedName>
</protein>
<dbReference type="KEGG" id="dao:Desac_1636"/>
<organism evidence="3 4">
    <name type="scientific">Desulfobacca acetoxidans (strain ATCC 700848 / DSM 11109 / ASRB2)</name>
    <dbReference type="NCBI Taxonomy" id="880072"/>
    <lineage>
        <taxon>Bacteria</taxon>
        <taxon>Pseudomonadati</taxon>
        <taxon>Thermodesulfobacteriota</taxon>
        <taxon>Desulfobaccia</taxon>
        <taxon>Desulfobaccales</taxon>
        <taxon>Desulfobaccaceae</taxon>
        <taxon>Desulfobacca</taxon>
    </lineage>
</organism>
<keyword evidence="2" id="KW-1133">Transmembrane helix</keyword>
<keyword evidence="1" id="KW-0175">Coiled coil</keyword>
<dbReference type="OrthoDB" id="5569857at2"/>
<gene>
    <name evidence="3" type="ordered locus">Desac_1636</name>
</gene>
<keyword evidence="2" id="KW-0472">Membrane</keyword>
<evidence type="ECO:0000256" key="1">
    <source>
        <dbReference type="SAM" id="Coils"/>
    </source>
</evidence>
<evidence type="ECO:0008006" key="5">
    <source>
        <dbReference type="Google" id="ProtNLM"/>
    </source>
</evidence>
<dbReference type="EMBL" id="CP002629">
    <property type="protein sequence ID" value="AEB09485.1"/>
    <property type="molecule type" value="Genomic_DNA"/>
</dbReference>
<keyword evidence="2" id="KW-0812">Transmembrane</keyword>
<dbReference type="eggNOG" id="ENOG5030J7N">
    <property type="taxonomic scope" value="Bacteria"/>
</dbReference>
<keyword evidence="4" id="KW-1185">Reference proteome</keyword>